<dbReference type="EMBL" id="FMAE01000003">
    <property type="protein sequence ID" value="SCB21911.1"/>
    <property type="molecule type" value="Genomic_DNA"/>
</dbReference>
<protein>
    <submittedName>
        <fullName evidence="1">Uncharacterized protein</fullName>
    </submittedName>
</protein>
<reference evidence="1 2" key="1">
    <citation type="submission" date="2016-08" db="EMBL/GenBank/DDBJ databases">
        <authorList>
            <person name="Seilhamer J.J."/>
        </authorList>
    </citation>
    <scope>NUCLEOTIDE SEQUENCE [LARGE SCALE GENOMIC DNA]</scope>
    <source>
        <strain evidence="1 2">CCBAU 10071</strain>
    </source>
</reference>
<accession>A0A1C3V2E7</accession>
<name>A0A1C3V2E7_9BRAD</name>
<evidence type="ECO:0000313" key="2">
    <source>
        <dbReference type="Proteomes" id="UP000183174"/>
    </source>
</evidence>
<evidence type="ECO:0000313" key="1">
    <source>
        <dbReference type="EMBL" id="SCB21911.1"/>
    </source>
</evidence>
<organism evidence="1 2">
    <name type="scientific">Bradyrhizobium yuanmingense</name>
    <dbReference type="NCBI Taxonomy" id="108015"/>
    <lineage>
        <taxon>Bacteria</taxon>
        <taxon>Pseudomonadati</taxon>
        <taxon>Pseudomonadota</taxon>
        <taxon>Alphaproteobacteria</taxon>
        <taxon>Hyphomicrobiales</taxon>
        <taxon>Nitrobacteraceae</taxon>
        <taxon>Bradyrhizobium</taxon>
    </lineage>
</organism>
<dbReference type="AlphaFoldDB" id="A0A1C3V2E7"/>
<dbReference type="RefSeq" id="WP_036020998.1">
    <property type="nucleotide sequence ID" value="NZ_FMAE01000003.1"/>
</dbReference>
<sequence length="250" mass="27154">MENQLIVVIDYESPPRAEDIGALFSALAKDYKTVSRGRVLVVANIEHGSIVATLVDWAFQALPYVKASVETAKGAKALADFAKLLKDSITAVKSPNHAKSLPPSAGKRSVHRTMRAMAKTASENHCDIRIKHTEPDGETLEVEITARQAVEIQQVLDPPRAIQEHATPQLPTVREAIGRLYGPGAQAYSESEAQTIADSLFDVLENAGLMEIVPQLITGLRLKGSHTLAEALEIKLNERRGKLGPPLTTR</sequence>
<proteinExistence type="predicted"/>
<dbReference type="Proteomes" id="UP000183174">
    <property type="component" value="Unassembled WGS sequence"/>
</dbReference>
<gene>
    <name evidence="1" type="ORF">GA0061099_100368</name>
</gene>